<feature type="region of interest" description="Disordered" evidence="1">
    <location>
        <begin position="520"/>
        <end position="563"/>
    </location>
</feature>
<feature type="region of interest" description="Disordered" evidence="1">
    <location>
        <begin position="628"/>
        <end position="651"/>
    </location>
</feature>
<comment type="caution">
    <text evidence="2">The sequence shown here is derived from an EMBL/GenBank/DDBJ whole genome shotgun (WGS) entry which is preliminary data.</text>
</comment>
<gene>
    <name evidence="2" type="ORF">WJX75_007425</name>
</gene>
<dbReference type="Proteomes" id="UP001491310">
    <property type="component" value="Unassembled WGS sequence"/>
</dbReference>
<feature type="compositionally biased region" description="Polar residues" evidence="1">
    <location>
        <begin position="525"/>
        <end position="543"/>
    </location>
</feature>
<dbReference type="PANTHER" id="PTHR34954:SF3">
    <property type="entry name" value="EXPRESSED PROTEIN"/>
    <property type="match status" value="1"/>
</dbReference>
<feature type="compositionally biased region" description="Low complexity" evidence="1">
    <location>
        <begin position="388"/>
        <end position="402"/>
    </location>
</feature>
<accession>A0ABR2YL89</accession>
<reference evidence="2 3" key="1">
    <citation type="journal article" date="2024" name="Nat. Commun.">
        <title>Phylogenomics reveals the evolutionary origins of lichenization in chlorophyte algae.</title>
        <authorList>
            <person name="Puginier C."/>
            <person name="Libourel C."/>
            <person name="Otte J."/>
            <person name="Skaloud P."/>
            <person name="Haon M."/>
            <person name="Grisel S."/>
            <person name="Petersen M."/>
            <person name="Berrin J.G."/>
            <person name="Delaux P.M."/>
            <person name="Dal Grande F."/>
            <person name="Keller J."/>
        </authorList>
    </citation>
    <scope>NUCLEOTIDE SEQUENCE [LARGE SCALE GENOMIC DNA]</scope>
    <source>
        <strain evidence="2 3">SAG 216-7</strain>
    </source>
</reference>
<feature type="region of interest" description="Disordered" evidence="1">
    <location>
        <begin position="347"/>
        <end position="411"/>
    </location>
</feature>
<dbReference type="InterPro" id="IPR044160">
    <property type="entry name" value="TGD4-like"/>
</dbReference>
<name>A0ABR2YL89_9CHLO</name>
<sequence>MPLLPEKLSSRGEVRGSIASQFWDQPAQSAKSLEGLVRTLPCEPPPLQQCGHSGLSRAQQLVAAQALDVPFFPSYVASEGGLVLDRAYARIGGKSWWSTVSGRARLQRMLKHHRAGAGAKEIFKDLNNYGLCTRTHHNLGRNTAWSAIVEVAGHDMLASLAWNEEDLDSAAAYCTVPLSSSIDVASQDRQDGIQYRVGVHHVAAPQTETDDIGKPWRSSLHFQGAVAVEGEALVWKPASQHSLWDSTRLPDQLDSRGDLDDPFPNPPAPQNPAQAPQSPSTPAEPESQADASLPIAALKAAASANAGSADAPKQPSAVPAEQSAGVSSDAGGAISIPYDWAVSIGPNGSSSVDGGPGSLTISNSAEEEGPQPAGARGPGGSGATLIQGPPSSSKGGSRSSNGQLRGGQTCADSKNAELLGAIRQAKDMLGQGPMLAGVQAKSINSGLQKASKQLSGASKGIAALSSDLAHGGLMRRLNGNGPSRDNPRRTPYSPWLAQPFLKVNAAVGCLARMPLPHGGLRPIQATPSTPLRPQSGRGSTQGPKKSLPAGGGRGRLGPVSAGRGRAERLRSFGRETWAPYLADTLLRVFASASISGQLGRFTRPFLDYTAGSVRVDLGLTSPQAQWLSRGGSSMSMSAQGSDAGGADPAGSGLLDSPFKHRAFALEGRGIWHALSVSAAQQVYGPVRARADLRFALESPPAAPSEDPGRATLEGAWKAICTLRATKLESVFGLDCIVPSTQGAARIAAWWSPLRREAMMELRLF</sequence>
<organism evidence="2 3">
    <name type="scientific">Coccomyxa subellipsoidea</name>
    <dbReference type="NCBI Taxonomy" id="248742"/>
    <lineage>
        <taxon>Eukaryota</taxon>
        <taxon>Viridiplantae</taxon>
        <taxon>Chlorophyta</taxon>
        <taxon>core chlorophytes</taxon>
        <taxon>Trebouxiophyceae</taxon>
        <taxon>Trebouxiophyceae incertae sedis</taxon>
        <taxon>Coccomyxaceae</taxon>
        <taxon>Coccomyxa</taxon>
    </lineage>
</organism>
<dbReference type="EMBL" id="JALJOT010000009">
    <property type="protein sequence ID" value="KAK9907641.1"/>
    <property type="molecule type" value="Genomic_DNA"/>
</dbReference>
<feature type="compositionally biased region" description="Low complexity" evidence="1">
    <location>
        <begin position="271"/>
        <end position="289"/>
    </location>
</feature>
<feature type="region of interest" description="Disordered" evidence="1">
    <location>
        <begin position="306"/>
        <end position="328"/>
    </location>
</feature>
<evidence type="ECO:0000313" key="3">
    <source>
        <dbReference type="Proteomes" id="UP001491310"/>
    </source>
</evidence>
<evidence type="ECO:0000313" key="2">
    <source>
        <dbReference type="EMBL" id="KAK9907641.1"/>
    </source>
</evidence>
<protein>
    <submittedName>
        <fullName evidence="2">Uncharacterized protein</fullName>
    </submittedName>
</protein>
<feature type="region of interest" description="Disordered" evidence="1">
    <location>
        <begin position="240"/>
        <end position="289"/>
    </location>
</feature>
<dbReference type="PANTHER" id="PTHR34954">
    <property type="entry name" value="EXPRESSED PROTEIN"/>
    <property type="match status" value="1"/>
</dbReference>
<evidence type="ECO:0000256" key="1">
    <source>
        <dbReference type="SAM" id="MobiDB-lite"/>
    </source>
</evidence>
<proteinExistence type="predicted"/>
<keyword evidence="3" id="KW-1185">Reference proteome</keyword>